<protein>
    <submittedName>
        <fullName evidence="1">Uncharacterized protein</fullName>
    </submittedName>
</protein>
<evidence type="ECO:0000313" key="1">
    <source>
        <dbReference type="EMBL" id="VVB07921.1"/>
    </source>
</evidence>
<evidence type="ECO:0000313" key="2">
    <source>
        <dbReference type="Proteomes" id="UP000489600"/>
    </source>
</evidence>
<sequence>MVDYSMRNSAAEVVKSLDTIDGSCGPWNRHQNSIHTVVIAGETELRTVTLQTSAAENGGA</sequence>
<name>A0A565C2R1_9BRAS</name>
<accession>A0A565C2R1</accession>
<organism evidence="1 2">
    <name type="scientific">Arabis nemorensis</name>
    <dbReference type="NCBI Taxonomy" id="586526"/>
    <lineage>
        <taxon>Eukaryota</taxon>
        <taxon>Viridiplantae</taxon>
        <taxon>Streptophyta</taxon>
        <taxon>Embryophyta</taxon>
        <taxon>Tracheophyta</taxon>
        <taxon>Spermatophyta</taxon>
        <taxon>Magnoliopsida</taxon>
        <taxon>eudicotyledons</taxon>
        <taxon>Gunneridae</taxon>
        <taxon>Pentapetalae</taxon>
        <taxon>rosids</taxon>
        <taxon>malvids</taxon>
        <taxon>Brassicales</taxon>
        <taxon>Brassicaceae</taxon>
        <taxon>Arabideae</taxon>
        <taxon>Arabis</taxon>
    </lineage>
</organism>
<dbReference type="Proteomes" id="UP000489600">
    <property type="component" value="Unassembled WGS sequence"/>
</dbReference>
<dbReference type="EMBL" id="CABITT030000006">
    <property type="protein sequence ID" value="VVB07921.1"/>
    <property type="molecule type" value="Genomic_DNA"/>
</dbReference>
<comment type="caution">
    <text evidence="1">The sequence shown here is derived from an EMBL/GenBank/DDBJ whole genome shotgun (WGS) entry which is preliminary data.</text>
</comment>
<keyword evidence="2" id="KW-1185">Reference proteome</keyword>
<proteinExistence type="predicted"/>
<gene>
    <name evidence="1" type="ORF">ANE_LOCUS18365</name>
</gene>
<dbReference type="AlphaFoldDB" id="A0A565C2R1"/>
<reference evidence="1" key="1">
    <citation type="submission" date="2019-07" db="EMBL/GenBank/DDBJ databases">
        <authorList>
            <person name="Dittberner H."/>
        </authorList>
    </citation>
    <scope>NUCLEOTIDE SEQUENCE [LARGE SCALE GENOMIC DNA]</scope>
</reference>